<accession>A0A367K225</accession>
<reference evidence="1 2" key="1">
    <citation type="journal article" date="2018" name="G3 (Bethesda)">
        <title>Phylogenetic and Phylogenomic Definition of Rhizopus Species.</title>
        <authorList>
            <person name="Gryganskyi A.P."/>
            <person name="Golan J."/>
            <person name="Dolatabadi S."/>
            <person name="Mondo S."/>
            <person name="Robb S."/>
            <person name="Idnurm A."/>
            <person name="Muszewska A."/>
            <person name="Steczkiewicz K."/>
            <person name="Masonjones S."/>
            <person name="Liao H.L."/>
            <person name="Gajdeczka M.T."/>
            <person name="Anike F."/>
            <person name="Vuek A."/>
            <person name="Anishchenko I.M."/>
            <person name="Voigt K."/>
            <person name="de Hoog G.S."/>
            <person name="Smith M.E."/>
            <person name="Heitman J."/>
            <person name="Vilgalys R."/>
            <person name="Stajich J.E."/>
        </authorList>
    </citation>
    <scope>NUCLEOTIDE SEQUENCE [LARGE SCALE GENOMIC DNA]</scope>
    <source>
        <strain evidence="1 2">CBS 357.93</strain>
    </source>
</reference>
<dbReference type="AlphaFoldDB" id="A0A367K225"/>
<dbReference type="EMBL" id="PJQL01000417">
    <property type="protein sequence ID" value="RCH95941.1"/>
    <property type="molecule type" value="Genomic_DNA"/>
</dbReference>
<name>A0A367K225_RHIAZ</name>
<evidence type="ECO:0000313" key="2">
    <source>
        <dbReference type="Proteomes" id="UP000252139"/>
    </source>
</evidence>
<protein>
    <submittedName>
        <fullName evidence="1">Uncharacterized protein</fullName>
    </submittedName>
</protein>
<sequence length="119" mass="13401">MHPKASMVTKKLLRRAYFASSLLPERNAPVVRVGDSRTGYEERATHSDLVEIDNDTYDICRGNISSKIMSAAVDNTKTQFHLDGTLGWGTVPGDANLYVIRRLEEIEPPYIPRRVCACY</sequence>
<evidence type="ECO:0000313" key="1">
    <source>
        <dbReference type="EMBL" id="RCH95941.1"/>
    </source>
</evidence>
<dbReference type="Proteomes" id="UP000252139">
    <property type="component" value="Unassembled WGS sequence"/>
</dbReference>
<proteinExistence type="predicted"/>
<organism evidence="1 2">
    <name type="scientific">Rhizopus azygosporus</name>
    <name type="common">Rhizopus microsporus var. azygosporus</name>
    <dbReference type="NCBI Taxonomy" id="86630"/>
    <lineage>
        <taxon>Eukaryota</taxon>
        <taxon>Fungi</taxon>
        <taxon>Fungi incertae sedis</taxon>
        <taxon>Mucoromycota</taxon>
        <taxon>Mucoromycotina</taxon>
        <taxon>Mucoromycetes</taxon>
        <taxon>Mucorales</taxon>
        <taxon>Mucorineae</taxon>
        <taxon>Rhizopodaceae</taxon>
        <taxon>Rhizopus</taxon>
    </lineage>
</organism>
<gene>
    <name evidence="1" type="ORF">CU097_012327</name>
</gene>
<comment type="caution">
    <text evidence="1">The sequence shown here is derived from an EMBL/GenBank/DDBJ whole genome shotgun (WGS) entry which is preliminary data.</text>
</comment>
<keyword evidence="2" id="KW-1185">Reference proteome</keyword>